<sequence length="654" mass="69064">MTGTTSATGPAPGRVRTWYAAAVAPRVATARLLPTGGAGLVAGLVLLNLVLGLLPVLFVVATSRVVGQVPVAVGGGVGSAAWDVLVRDFVLAAAAFCGQQVLAPAQTALGVRLKRRVDGRLRDRMLASTLRSTGIAPMEDQATLDALSEATRQVDSEFHTPGDACAGLLALVARYVRLAGFAVLVGLVSTWWAGAALVVATMVFRYGQRGGLRKYSTAWRGVVGVRRRAEYLRDVAMGAGAAKELRVFGLAGWFADRYEDATREMLAPVTARRRLIYLKPYLLYTAVGLAIGSGVLVVLARGAAAGDLTLTGLTLGLQSVVAALLLGEYYPESDVPTQYGMQSMAALEEFEERIGAAQDAGRTAGTGPVPPASPTVSLRFEGVAFRYPGASRTVLDGLDLELPAGLSTAVVGINGAGKTTLVKLLTRLHEPTAGRITSDGTDLADLDVAAWRRQVSVIFQDFVRYELSAADNIALGATHVPRDDAAVRDAARDADVLDVLEALPLGLDTPLSRAYEDGADLSGGQWQRVAIARSLYALRAGARVLVLDEPTSALDVRAEAAFFDRFVELTRGVTSVLVSHRFSSVRRADRIVVVDAGRVVEQGTHAELLALDGHYARLFRLQAERFEAGFDGDEHDHGGADGPVGDAVTTGERS</sequence>
<comment type="subcellular location">
    <subcellularLocation>
        <location evidence="1">Cell membrane</location>
        <topology evidence="1">Multi-pass membrane protein</topology>
    </subcellularLocation>
</comment>
<dbReference type="OrthoDB" id="9806127at2"/>
<organism evidence="10 11">
    <name type="scientific">Cellulomonas cellasea DSM 20118</name>
    <dbReference type="NCBI Taxonomy" id="1408250"/>
    <lineage>
        <taxon>Bacteria</taxon>
        <taxon>Bacillati</taxon>
        <taxon>Actinomycetota</taxon>
        <taxon>Actinomycetes</taxon>
        <taxon>Micrococcales</taxon>
        <taxon>Cellulomonadaceae</taxon>
        <taxon>Cellulomonas</taxon>
    </lineage>
</organism>
<dbReference type="InterPro" id="IPR027417">
    <property type="entry name" value="P-loop_NTPase"/>
</dbReference>
<evidence type="ECO:0000259" key="9">
    <source>
        <dbReference type="PROSITE" id="PS50893"/>
    </source>
</evidence>
<evidence type="ECO:0000256" key="1">
    <source>
        <dbReference type="ARBA" id="ARBA00004651"/>
    </source>
</evidence>
<dbReference type="SUPFAM" id="SSF90123">
    <property type="entry name" value="ABC transporter transmembrane region"/>
    <property type="match status" value="1"/>
</dbReference>
<keyword evidence="11" id="KW-1185">Reference proteome</keyword>
<dbReference type="InterPro" id="IPR003439">
    <property type="entry name" value="ABC_transporter-like_ATP-bd"/>
</dbReference>
<evidence type="ECO:0000313" key="10">
    <source>
        <dbReference type="EMBL" id="KGM00563.1"/>
    </source>
</evidence>
<dbReference type="PROSITE" id="PS00211">
    <property type="entry name" value="ABC_TRANSPORTER_1"/>
    <property type="match status" value="1"/>
</dbReference>
<evidence type="ECO:0000256" key="5">
    <source>
        <dbReference type="ARBA" id="ARBA00022989"/>
    </source>
</evidence>
<evidence type="ECO:0000256" key="7">
    <source>
        <dbReference type="SAM" id="MobiDB-lite"/>
    </source>
</evidence>
<keyword evidence="5 8" id="KW-1133">Transmembrane helix</keyword>
<dbReference type="GO" id="GO:0005524">
    <property type="term" value="F:ATP binding"/>
    <property type="evidence" value="ECO:0007669"/>
    <property type="project" value="UniProtKB-KW"/>
</dbReference>
<evidence type="ECO:0000256" key="2">
    <source>
        <dbReference type="ARBA" id="ARBA00022692"/>
    </source>
</evidence>
<dbReference type="InterPro" id="IPR003593">
    <property type="entry name" value="AAA+_ATPase"/>
</dbReference>
<dbReference type="SMART" id="SM00382">
    <property type="entry name" value="AAA"/>
    <property type="match status" value="1"/>
</dbReference>
<dbReference type="Pfam" id="PF00005">
    <property type="entry name" value="ABC_tran"/>
    <property type="match status" value="1"/>
</dbReference>
<name>A0A0A0B356_9CELL</name>
<accession>A0A0A0B356</accession>
<dbReference type="SUPFAM" id="SSF52540">
    <property type="entry name" value="P-loop containing nucleoside triphosphate hydrolases"/>
    <property type="match status" value="1"/>
</dbReference>
<dbReference type="Gene3D" id="1.20.1560.10">
    <property type="entry name" value="ABC transporter type 1, transmembrane domain"/>
    <property type="match status" value="1"/>
</dbReference>
<proteinExistence type="predicted"/>
<keyword evidence="3" id="KW-0547">Nucleotide-binding</keyword>
<dbReference type="GO" id="GO:0034040">
    <property type="term" value="F:ATPase-coupled lipid transmembrane transporter activity"/>
    <property type="evidence" value="ECO:0007669"/>
    <property type="project" value="TreeGrafter"/>
</dbReference>
<dbReference type="PROSITE" id="PS50893">
    <property type="entry name" value="ABC_TRANSPORTER_2"/>
    <property type="match status" value="1"/>
</dbReference>
<dbReference type="RefSeq" id="WP_052104494.1">
    <property type="nucleotide sequence ID" value="NZ_AXNT01000192.1"/>
</dbReference>
<gene>
    <name evidence="10" type="ORF">Q760_07660</name>
</gene>
<evidence type="ECO:0000256" key="3">
    <source>
        <dbReference type="ARBA" id="ARBA00022741"/>
    </source>
</evidence>
<keyword evidence="2 8" id="KW-0812">Transmembrane</keyword>
<evidence type="ECO:0000256" key="4">
    <source>
        <dbReference type="ARBA" id="ARBA00022840"/>
    </source>
</evidence>
<dbReference type="InterPro" id="IPR017871">
    <property type="entry name" value="ABC_transporter-like_CS"/>
</dbReference>
<feature type="region of interest" description="Disordered" evidence="7">
    <location>
        <begin position="632"/>
        <end position="654"/>
    </location>
</feature>
<comment type="caution">
    <text evidence="10">The sequence shown here is derived from an EMBL/GenBank/DDBJ whole genome shotgun (WGS) entry which is preliminary data.</text>
</comment>
<evidence type="ECO:0000313" key="11">
    <source>
        <dbReference type="Proteomes" id="UP000029833"/>
    </source>
</evidence>
<dbReference type="PANTHER" id="PTHR24221:SF654">
    <property type="entry name" value="ATP-BINDING CASSETTE SUB-FAMILY B MEMBER 6"/>
    <property type="match status" value="1"/>
</dbReference>
<keyword evidence="4" id="KW-0067">ATP-binding</keyword>
<dbReference type="PANTHER" id="PTHR24221">
    <property type="entry name" value="ATP-BINDING CASSETTE SUB-FAMILY B"/>
    <property type="match status" value="1"/>
</dbReference>
<keyword evidence="6 8" id="KW-0472">Membrane</keyword>
<dbReference type="InterPro" id="IPR036640">
    <property type="entry name" value="ABC1_TM_sf"/>
</dbReference>
<dbReference type="GO" id="GO:0005886">
    <property type="term" value="C:plasma membrane"/>
    <property type="evidence" value="ECO:0007669"/>
    <property type="project" value="UniProtKB-SubCell"/>
</dbReference>
<dbReference type="InterPro" id="IPR039421">
    <property type="entry name" value="Type_1_exporter"/>
</dbReference>
<dbReference type="GO" id="GO:0016887">
    <property type="term" value="F:ATP hydrolysis activity"/>
    <property type="evidence" value="ECO:0007669"/>
    <property type="project" value="InterPro"/>
</dbReference>
<dbReference type="Proteomes" id="UP000029833">
    <property type="component" value="Unassembled WGS sequence"/>
</dbReference>
<protein>
    <recommendedName>
        <fullName evidence="9">ABC transporter domain-containing protein</fullName>
    </recommendedName>
</protein>
<evidence type="ECO:0000256" key="8">
    <source>
        <dbReference type="SAM" id="Phobius"/>
    </source>
</evidence>
<feature type="transmembrane region" description="Helical" evidence="8">
    <location>
        <begin position="40"/>
        <end position="61"/>
    </location>
</feature>
<dbReference type="EMBL" id="AXNT01000192">
    <property type="protein sequence ID" value="KGM00563.1"/>
    <property type="molecule type" value="Genomic_DNA"/>
</dbReference>
<feature type="transmembrane region" description="Helical" evidence="8">
    <location>
        <begin position="281"/>
        <end position="304"/>
    </location>
</feature>
<dbReference type="Gene3D" id="3.40.50.300">
    <property type="entry name" value="P-loop containing nucleotide triphosphate hydrolases"/>
    <property type="match status" value="1"/>
</dbReference>
<dbReference type="STRING" id="1408250.Q760_07660"/>
<evidence type="ECO:0000256" key="6">
    <source>
        <dbReference type="ARBA" id="ARBA00023136"/>
    </source>
</evidence>
<feature type="transmembrane region" description="Helical" evidence="8">
    <location>
        <begin position="178"/>
        <end position="204"/>
    </location>
</feature>
<dbReference type="AlphaFoldDB" id="A0A0A0B356"/>
<reference evidence="10 11" key="1">
    <citation type="submission" date="2013-10" db="EMBL/GenBank/DDBJ databases">
        <authorList>
            <person name="Wang G."/>
            <person name="Zhuang W."/>
        </authorList>
    </citation>
    <scope>NUCLEOTIDE SEQUENCE [LARGE SCALE GENOMIC DNA]</scope>
    <source>
        <strain evidence="10 11">DSM 20118</strain>
    </source>
</reference>
<feature type="domain" description="ABC transporter" evidence="9">
    <location>
        <begin position="378"/>
        <end position="621"/>
    </location>
</feature>